<feature type="domain" description="Gcp-like" evidence="2">
    <location>
        <begin position="34"/>
        <end position="128"/>
    </location>
</feature>
<dbReference type="OrthoDB" id="9809995at2"/>
<dbReference type="InterPro" id="IPR000905">
    <property type="entry name" value="Gcp-like_dom"/>
</dbReference>
<feature type="region of interest" description="Disordered" evidence="1">
    <location>
        <begin position="195"/>
        <end position="226"/>
    </location>
</feature>
<dbReference type="Pfam" id="PF00814">
    <property type="entry name" value="TsaD"/>
    <property type="match status" value="1"/>
</dbReference>
<dbReference type="AlphaFoldDB" id="A0A182CYL4"/>
<reference evidence="3" key="1">
    <citation type="journal article" date="2015" name="Genome Announc.">
        <title>Complete Genome Sequence of the Bacteriochlorophyll b-Producing Photosynthetic Bacterium Blastochloris viridis.</title>
        <authorList>
            <person name="Tsukatani Y."/>
            <person name="Hirose Y."/>
            <person name="Harada J."/>
            <person name="Misawa N."/>
            <person name="Mori K."/>
            <person name="Inoue K."/>
            <person name="Tamiaki H."/>
        </authorList>
    </citation>
    <scope>NUCLEOTIDE SEQUENCE [LARGE SCALE GENOMIC DNA]</scope>
    <source>
        <strain evidence="3">DSM 133</strain>
    </source>
</reference>
<sequence>MLVLAIDTALDACSVCVFDADAEEIRAVQSLPMHRGHAEALMPLVERVMWVADVGFDAIDRIATTVGPGSFTGLRVGIAAARGFAVALGKPAVGVTTLAALSAPLVAEDDRVPVVAAIDARHGNVFLQMTGAGARSLIPPRVATLKEAIRAAAIGPVKLVGSGAPLLAAAWPPTERPPLQVDPRGAPDVTWVARLGAASSPEGRPRPVYLRPPDARPQDGARIARR</sequence>
<proteinExistence type="predicted"/>
<evidence type="ECO:0000256" key="1">
    <source>
        <dbReference type="SAM" id="MobiDB-lite"/>
    </source>
</evidence>
<dbReference type="NCBIfam" id="TIGR03725">
    <property type="entry name" value="T6A_YeaZ"/>
    <property type="match status" value="1"/>
</dbReference>
<protein>
    <submittedName>
        <fullName evidence="3">TsaB protein</fullName>
    </submittedName>
</protein>
<dbReference type="Gene3D" id="3.30.420.40">
    <property type="match status" value="2"/>
</dbReference>
<dbReference type="InterPro" id="IPR043129">
    <property type="entry name" value="ATPase_NBD"/>
</dbReference>
<dbReference type="GO" id="GO:0002949">
    <property type="term" value="P:tRNA threonylcarbamoyladenosine modification"/>
    <property type="evidence" value="ECO:0007669"/>
    <property type="project" value="InterPro"/>
</dbReference>
<dbReference type="PANTHER" id="PTHR11735">
    <property type="entry name" value="TRNA N6-ADENOSINE THREONYLCARBAMOYLTRANSFERASE"/>
    <property type="match status" value="1"/>
</dbReference>
<dbReference type="PANTHER" id="PTHR11735:SF11">
    <property type="entry name" value="TRNA THREONYLCARBAMOYLADENOSINE BIOSYNTHESIS PROTEIN TSAB"/>
    <property type="match status" value="1"/>
</dbReference>
<dbReference type="InterPro" id="IPR022496">
    <property type="entry name" value="T6A_TsaB"/>
</dbReference>
<accession>A0A182CYL4</accession>
<dbReference type="EMBL" id="AP014854">
    <property type="protein sequence ID" value="BAR98315.1"/>
    <property type="molecule type" value="Genomic_DNA"/>
</dbReference>
<dbReference type="RefSeq" id="WP_055036374.1">
    <property type="nucleotide sequence ID" value="NZ_AP014854.2"/>
</dbReference>
<evidence type="ECO:0000313" key="3">
    <source>
        <dbReference type="EMBL" id="BAR98315.1"/>
    </source>
</evidence>
<name>A0A182CYL4_BLAVI</name>
<dbReference type="KEGG" id="bvr:BVIR_612"/>
<dbReference type="PATRIC" id="fig|1079.6.peg.630"/>
<dbReference type="SUPFAM" id="SSF53067">
    <property type="entry name" value="Actin-like ATPase domain"/>
    <property type="match status" value="1"/>
</dbReference>
<dbReference type="GO" id="GO:0005829">
    <property type="term" value="C:cytosol"/>
    <property type="evidence" value="ECO:0007669"/>
    <property type="project" value="TreeGrafter"/>
</dbReference>
<gene>
    <name evidence="3" type="ORF">BV133_722</name>
</gene>
<organism evidence="3">
    <name type="scientific">Blastochloris viridis</name>
    <name type="common">Rhodopseudomonas viridis</name>
    <dbReference type="NCBI Taxonomy" id="1079"/>
    <lineage>
        <taxon>Bacteria</taxon>
        <taxon>Pseudomonadati</taxon>
        <taxon>Pseudomonadota</taxon>
        <taxon>Alphaproteobacteria</taxon>
        <taxon>Hyphomicrobiales</taxon>
        <taxon>Blastochloridaceae</taxon>
        <taxon>Blastochloris</taxon>
    </lineage>
</organism>
<evidence type="ECO:0000259" key="2">
    <source>
        <dbReference type="Pfam" id="PF00814"/>
    </source>
</evidence>